<proteinExistence type="predicted"/>
<name>A0A1F6ASS0_9BACT</name>
<gene>
    <name evidence="2" type="ORF">A2960_00010</name>
</gene>
<comment type="caution">
    <text evidence="2">The sequence shown here is derived from an EMBL/GenBank/DDBJ whole genome shotgun (WGS) entry which is preliminary data.</text>
</comment>
<reference evidence="2 3" key="1">
    <citation type="journal article" date="2016" name="Nat. Commun.">
        <title>Thousands of microbial genomes shed light on interconnected biogeochemical processes in an aquifer system.</title>
        <authorList>
            <person name="Anantharaman K."/>
            <person name="Brown C.T."/>
            <person name="Hug L.A."/>
            <person name="Sharon I."/>
            <person name="Castelle C.J."/>
            <person name="Probst A.J."/>
            <person name="Thomas B.C."/>
            <person name="Singh A."/>
            <person name="Wilkins M.J."/>
            <person name="Karaoz U."/>
            <person name="Brodie E.L."/>
            <person name="Williams K.H."/>
            <person name="Hubbard S.S."/>
            <person name="Banfield J.F."/>
        </authorList>
    </citation>
    <scope>NUCLEOTIDE SEQUENCE [LARGE SCALE GENOMIC DNA]</scope>
</reference>
<dbReference type="SUPFAM" id="SSF82171">
    <property type="entry name" value="DPP6 N-terminal domain-like"/>
    <property type="match status" value="1"/>
</dbReference>
<evidence type="ECO:0000313" key="3">
    <source>
        <dbReference type="Proteomes" id="UP000176609"/>
    </source>
</evidence>
<feature type="transmembrane region" description="Helical" evidence="1">
    <location>
        <begin position="12"/>
        <end position="30"/>
    </location>
</feature>
<evidence type="ECO:0000313" key="2">
    <source>
        <dbReference type="EMBL" id="OGG27337.1"/>
    </source>
</evidence>
<keyword evidence="1" id="KW-0812">Transmembrane</keyword>
<accession>A0A1F6ASS0</accession>
<dbReference type="EMBL" id="MFJR01000003">
    <property type="protein sequence ID" value="OGG27337.1"/>
    <property type="molecule type" value="Genomic_DNA"/>
</dbReference>
<dbReference type="AlphaFoldDB" id="A0A1F6ASS0"/>
<evidence type="ECO:0000256" key="1">
    <source>
        <dbReference type="SAM" id="Phobius"/>
    </source>
</evidence>
<organism evidence="2 3">
    <name type="scientific">Candidatus Gottesmanbacteria bacterium RIFCSPLOWO2_01_FULL_39_12b</name>
    <dbReference type="NCBI Taxonomy" id="1798388"/>
    <lineage>
        <taxon>Bacteria</taxon>
        <taxon>Candidatus Gottesmaniibacteriota</taxon>
    </lineage>
</organism>
<protein>
    <submittedName>
        <fullName evidence="2">Uncharacterized protein</fullName>
    </submittedName>
</protein>
<dbReference type="Proteomes" id="UP000176609">
    <property type="component" value="Unassembled WGS sequence"/>
</dbReference>
<sequence>MFSRLSVSNLRIFVVLVGVLILAIGFSWGTSDNSSKTDNNTTSQNENVFNLPSPGVLTGGKNNGSIVFGLWSANLGTQIRVTNTSQGSDYTLAQLPANIKDVHVLSNNKLLFIANTDSIDHGKEIVIYDTKTYQTEQIVQVEEGRGIDDIVLSPDKKFIAWWEVKFDSKTNVLKGGESKVFIQNLEEKMTKLVVDESQSVEMHYPLFFDWENRLYLDAFKPNQGRQYYLGISFVTYDSPTVLNPISQLTKGKFSSQPILSPLDNKVVYTGFDGKDGNGKTIFYNPLEKSLKEELRRPELDNPNQVILLDLDNLASDQEKIIAGSENNQQYRNLIFSSDGKYVVYAIFHISLLPSGKPNIVYSHKIGIYSLDNGETIYLDDNSPAPKIIIDYKDNQLIYGETEGSTSIGNLGETYSSTLRSFVVSNAQDKSKLNLAGTNRKMQFISYEPYQKSGKLNLFSQTTQPTIEKNRKSLELVELIVPDTKNVENRLNSQNNPIKPAANQTLNPDVSPTPSECSDCPTCCELVVQLCGTPCDWVDYSDPNYPNGRRCDAYENHVALGYKCYDSPLYLYPQKTSSVNIKPKVSHRIYYSNPQLKDQSWEITASPNGQLVTTSGEYIGRIDYNYFSQNASPPSRGLIVEAAQLKSVLNDYALKVGLNEREANDFISFWIKELNKVPSPYYFISHYDKETASKIMSFDINPRPDTFIQVIMYFKPLKYLMSFEAPDFEKIPDRTGFTAVDWSGKIDL</sequence>
<keyword evidence="1" id="KW-1133">Transmembrane helix</keyword>
<keyword evidence="1" id="KW-0472">Membrane</keyword>